<accession>A0A317SCF5</accession>
<keyword evidence="2" id="KW-1185">Reference proteome</keyword>
<evidence type="ECO:0000313" key="1">
    <source>
        <dbReference type="EMBL" id="PWW72229.1"/>
    </source>
</evidence>
<evidence type="ECO:0000313" key="2">
    <source>
        <dbReference type="Proteomes" id="UP000246991"/>
    </source>
</evidence>
<dbReference type="Gene3D" id="3.80.10.10">
    <property type="entry name" value="Ribonuclease Inhibitor"/>
    <property type="match status" value="1"/>
</dbReference>
<dbReference type="AlphaFoldDB" id="A0A317SCF5"/>
<reference evidence="1 2" key="1">
    <citation type="submission" date="2018-03" db="EMBL/GenBank/DDBJ databases">
        <title>Genomes of Pezizomycetes fungi and the evolution of truffles.</title>
        <authorList>
            <person name="Murat C."/>
            <person name="Payen T."/>
            <person name="Noel B."/>
            <person name="Kuo A."/>
            <person name="Martin F.M."/>
        </authorList>
    </citation>
    <scope>NUCLEOTIDE SEQUENCE [LARGE SCALE GENOMIC DNA]</scope>
    <source>
        <strain evidence="1">091103-1</strain>
    </source>
</reference>
<comment type="caution">
    <text evidence="1">The sequence shown here is derived from an EMBL/GenBank/DDBJ whole genome shotgun (WGS) entry which is preliminary data.</text>
</comment>
<dbReference type="OrthoDB" id="5283561at2759"/>
<protein>
    <recommendedName>
        <fullName evidence="3">F-box domain-containing protein</fullName>
    </recommendedName>
</protein>
<name>A0A317SCF5_9PEZI</name>
<proteinExistence type="predicted"/>
<sequence length="461" mass="51788">MPSIEVLPFEILSEILSIAAQLNSTDTPSYTYGLTQVQRTLQRTQTQIYLRGRTTPDLLRWHLVSNFRLVNSRWHEWALGYAMKEIWLYKSTEERTRSSAAAGVFPVVYQNPYASVQSTVSLLRDYPHIAQHVRRVWFNGIYQFDTSRYIFDTLGNCSNLRAAAIPWTSLRYGTEEDWKNLMSFPQLTSIEFLAVDLKDSLVSAEVNRTDNNVLPSLDFSRITRLKIFGDSNLLPITDDDLITISRTATSLREIHVTSSTSITIKGLAALVSASRASLKLLEYKPLSDSGFTHPSSVESHPQIHICALLASCPKLEDLAITLPTVCPELFSHHSVAWHETVHLRIAGSGVCRFPTVDGNIAEFSKLLECARELLAEKKDLGVEISVGKFLFDTKTRLVHGNYKSAKMVSEMGWGPKEHPSLKGPYGATGLYGDDDVKGEWSAISEAEFWDGMRWGFVKFDG</sequence>
<gene>
    <name evidence="1" type="ORF">C7212DRAFT_366546</name>
</gene>
<dbReference type="InterPro" id="IPR032675">
    <property type="entry name" value="LRR_dom_sf"/>
</dbReference>
<organism evidence="1 2">
    <name type="scientific">Tuber magnatum</name>
    <name type="common">white Piedmont truffle</name>
    <dbReference type="NCBI Taxonomy" id="42249"/>
    <lineage>
        <taxon>Eukaryota</taxon>
        <taxon>Fungi</taxon>
        <taxon>Dikarya</taxon>
        <taxon>Ascomycota</taxon>
        <taxon>Pezizomycotina</taxon>
        <taxon>Pezizomycetes</taxon>
        <taxon>Pezizales</taxon>
        <taxon>Tuberaceae</taxon>
        <taxon>Tuber</taxon>
    </lineage>
</organism>
<evidence type="ECO:0008006" key="3">
    <source>
        <dbReference type="Google" id="ProtNLM"/>
    </source>
</evidence>
<dbReference type="Proteomes" id="UP000246991">
    <property type="component" value="Unassembled WGS sequence"/>
</dbReference>
<dbReference type="EMBL" id="PYWC01000113">
    <property type="protein sequence ID" value="PWW72229.1"/>
    <property type="molecule type" value="Genomic_DNA"/>
</dbReference>